<name>A0ABN8NXU3_9CNID</name>
<feature type="region of interest" description="Disordered" evidence="1">
    <location>
        <begin position="54"/>
        <end position="73"/>
    </location>
</feature>
<accession>A0ABN8NXU3</accession>
<evidence type="ECO:0000256" key="1">
    <source>
        <dbReference type="SAM" id="MobiDB-lite"/>
    </source>
</evidence>
<organism evidence="2 3">
    <name type="scientific">Porites lobata</name>
    <dbReference type="NCBI Taxonomy" id="104759"/>
    <lineage>
        <taxon>Eukaryota</taxon>
        <taxon>Metazoa</taxon>
        <taxon>Cnidaria</taxon>
        <taxon>Anthozoa</taxon>
        <taxon>Hexacorallia</taxon>
        <taxon>Scleractinia</taxon>
        <taxon>Fungiina</taxon>
        <taxon>Poritidae</taxon>
        <taxon>Porites</taxon>
    </lineage>
</organism>
<keyword evidence="3" id="KW-1185">Reference proteome</keyword>
<feature type="non-terminal residue" evidence="2">
    <location>
        <position position="1"/>
    </location>
</feature>
<gene>
    <name evidence="2" type="ORF">PLOB_00032382</name>
</gene>
<proteinExistence type="predicted"/>
<protein>
    <submittedName>
        <fullName evidence="2">Uncharacterized protein</fullName>
    </submittedName>
</protein>
<dbReference type="Proteomes" id="UP001159405">
    <property type="component" value="Unassembled WGS sequence"/>
</dbReference>
<evidence type="ECO:0000313" key="3">
    <source>
        <dbReference type="Proteomes" id="UP001159405"/>
    </source>
</evidence>
<dbReference type="EMBL" id="CALNXK010000042">
    <property type="protein sequence ID" value="CAH3126384.1"/>
    <property type="molecule type" value="Genomic_DNA"/>
</dbReference>
<reference evidence="2 3" key="1">
    <citation type="submission" date="2022-05" db="EMBL/GenBank/DDBJ databases">
        <authorList>
            <consortium name="Genoscope - CEA"/>
            <person name="William W."/>
        </authorList>
    </citation>
    <scope>NUCLEOTIDE SEQUENCE [LARGE SCALE GENOMIC DNA]</scope>
</reference>
<sequence length="94" mass="11234">TLIYIHSWLYIATVAYCKDEFEANSFTNKQIVWATYEIYAKRSEAQFKRFDQQETRKITQSKRRADKLGFQPSKQGRQELRGLNLQSIIVITYY</sequence>
<comment type="caution">
    <text evidence="2">The sequence shown here is derived from an EMBL/GenBank/DDBJ whole genome shotgun (WGS) entry which is preliminary data.</text>
</comment>
<evidence type="ECO:0000313" key="2">
    <source>
        <dbReference type="EMBL" id="CAH3126384.1"/>
    </source>
</evidence>